<proteinExistence type="predicted"/>
<dbReference type="EnsemblPlants" id="KQL16100">
    <property type="protein sequence ID" value="KQL16100"/>
    <property type="gene ID" value="SETIT_025621mg"/>
</dbReference>
<dbReference type="Gramene" id="KQL16101">
    <property type="protein sequence ID" value="KQL16101"/>
    <property type="gene ID" value="SETIT_025621mg"/>
</dbReference>
<evidence type="ECO:0000313" key="2">
    <source>
        <dbReference type="Proteomes" id="UP000004995"/>
    </source>
</evidence>
<evidence type="ECO:0000313" key="1">
    <source>
        <dbReference type="EnsemblPlants" id="KQL16101"/>
    </source>
</evidence>
<accession>K3ZGB9</accession>
<organism evidence="1 2">
    <name type="scientific">Setaria italica</name>
    <name type="common">Foxtail millet</name>
    <name type="synonym">Panicum italicum</name>
    <dbReference type="NCBI Taxonomy" id="4555"/>
    <lineage>
        <taxon>Eukaryota</taxon>
        <taxon>Viridiplantae</taxon>
        <taxon>Streptophyta</taxon>
        <taxon>Embryophyta</taxon>
        <taxon>Tracheophyta</taxon>
        <taxon>Spermatophyta</taxon>
        <taxon>Magnoliopsida</taxon>
        <taxon>Liliopsida</taxon>
        <taxon>Poales</taxon>
        <taxon>Poaceae</taxon>
        <taxon>PACMAD clade</taxon>
        <taxon>Panicoideae</taxon>
        <taxon>Panicodae</taxon>
        <taxon>Paniceae</taxon>
        <taxon>Cenchrinae</taxon>
        <taxon>Setaria</taxon>
    </lineage>
</organism>
<dbReference type="EnsemblPlants" id="KQL16101">
    <property type="protein sequence ID" value="KQL16101"/>
    <property type="gene ID" value="SETIT_025621mg"/>
</dbReference>
<reference evidence="1" key="2">
    <citation type="submission" date="2018-08" db="UniProtKB">
        <authorList>
            <consortium name="EnsemblPlants"/>
        </authorList>
    </citation>
    <scope>IDENTIFICATION</scope>
    <source>
        <strain evidence="1">Yugu1</strain>
    </source>
</reference>
<reference evidence="2" key="1">
    <citation type="journal article" date="2012" name="Nat. Biotechnol.">
        <title>Reference genome sequence of the model plant Setaria.</title>
        <authorList>
            <person name="Bennetzen J.L."/>
            <person name="Schmutz J."/>
            <person name="Wang H."/>
            <person name="Percifield R."/>
            <person name="Hawkins J."/>
            <person name="Pontaroli A.C."/>
            <person name="Estep M."/>
            <person name="Feng L."/>
            <person name="Vaughn J.N."/>
            <person name="Grimwood J."/>
            <person name="Jenkins J."/>
            <person name="Barry K."/>
            <person name="Lindquist E."/>
            <person name="Hellsten U."/>
            <person name="Deshpande S."/>
            <person name="Wang X."/>
            <person name="Wu X."/>
            <person name="Mitros T."/>
            <person name="Triplett J."/>
            <person name="Yang X."/>
            <person name="Ye C.Y."/>
            <person name="Mauro-Herrera M."/>
            <person name="Wang L."/>
            <person name="Li P."/>
            <person name="Sharma M."/>
            <person name="Sharma R."/>
            <person name="Ronald P.C."/>
            <person name="Panaud O."/>
            <person name="Kellogg E.A."/>
            <person name="Brutnell T.P."/>
            <person name="Doust A.N."/>
            <person name="Tuskan G.A."/>
            <person name="Rokhsar D."/>
            <person name="Devos K.M."/>
        </authorList>
    </citation>
    <scope>NUCLEOTIDE SEQUENCE [LARGE SCALE GENOMIC DNA]</scope>
    <source>
        <strain evidence="2">cv. Yugu1</strain>
    </source>
</reference>
<name>K3ZGB9_SETIT</name>
<dbReference type="Proteomes" id="UP000004995">
    <property type="component" value="Unassembled WGS sequence"/>
</dbReference>
<dbReference type="EMBL" id="AGNK02001842">
    <property type="status" value="NOT_ANNOTATED_CDS"/>
    <property type="molecule type" value="Genomic_DNA"/>
</dbReference>
<protein>
    <submittedName>
        <fullName evidence="1">Uncharacterized protein</fullName>
    </submittedName>
</protein>
<sequence>MMDNLGYRQNGRQKMLEVFSRFWMLTKLCFLESVYLYASTIKVCNEHLFLITNVL</sequence>
<dbReference type="Gramene" id="KQL16100">
    <property type="protein sequence ID" value="KQL16100"/>
    <property type="gene ID" value="SETIT_025621mg"/>
</dbReference>
<keyword evidence="2" id="KW-1185">Reference proteome</keyword>
<dbReference type="AlphaFoldDB" id="K3ZGB9"/>
<dbReference type="HOGENOM" id="CLU_3035970_0_0_1"/>